<gene>
    <name evidence="2" type="ORF">A3D59_02945</name>
</gene>
<name>A0A1G2R6T4_9BACT</name>
<proteinExistence type="predicted"/>
<accession>A0A1G2R6T4</accession>
<feature type="domain" description="DDH" evidence="1">
    <location>
        <begin position="22"/>
        <end position="159"/>
    </location>
</feature>
<reference evidence="2 3" key="1">
    <citation type="journal article" date="2016" name="Nat. Commun.">
        <title>Thousands of microbial genomes shed light on interconnected biogeochemical processes in an aquifer system.</title>
        <authorList>
            <person name="Anantharaman K."/>
            <person name="Brown C.T."/>
            <person name="Hug L.A."/>
            <person name="Sharon I."/>
            <person name="Castelle C.J."/>
            <person name="Probst A.J."/>
            <person name="Thomas B.C."/>
            <person name="Singh A."/>
            <person name="Wilkins M.J."/>
            <person name="Karaoz U."/>
            <person name="Brodie E.L."/>
            <person name="Williams K.H."/>
            <person name="Hubbard S.S."/>
            <person name="Banfield J.F."/>
        </authorList>
    </citation>
    <scope>NUCLEOTIDE SEQUENCE [LARGE SCALE GENOMIC DNA]</scope>
</reference>
<dbReference type="PANTHER" id="PTHR47618:SF1">
    <property type="entry name" value="BIFUNCTIONAL OLIGORIBONUCLEASE AND PAP PHOSPHATASE NRNA"/>
    <property type="match status" value="1"/>
</dbReference>
<dbReference type="AlphaFoldDB" id="A0A1G2R6T4"/>
<dbReference type="Gene3D" id="3.90.1640.10">
    <property type="entry name" value="inorganic pyrophosphatase (n-terminal core)"/>
    <property type="match status" value="1"/>
</dbReference>
<dbReference type="InterPro" id="IPR051319">
    <property type="entry name" value="Oligoribo/pAp-PDE_c-di-AMP_PDE"/>
</dbReference>
<dbReference type="InterPro" id="IPR001667">
    <property type="entry name" value="DDH_dom"/>
</dbReference>
<dbReference type="Proteomes" id="UP000179258">
    <property type="component" value="Unassembled WGS sequence"/>
</dbReference>
<dbReference type="Gene3D" id="3.10.310.30">
    <property type="match status" value="1"/>
</dbReference>
<dbReference type="EMBL" id="MHTX01000030">
    <property type="protein sequence ID" value="OHA67962.1"/>
    <property type="molecule type" value="Genomic_DNA"/>
</dbReference>
<comment type="caution">
    <text evidence="2">The sequence shown here is derived from an EMBL/GenBank/DDBJ whole genome shotgun (WGS) entry which is preliminary data.</text>
</comment>
<protein>
    <recommendedName>
        <fullName evidence="1">DDH domain-containing protein</fullName>
    </recommendedName>
</protein>
<dbReference type="InterPro" id="IPR038763">
    <property type="entry name" value="DHH_sf"/>
</dbReference>
<dbReference type="SUPFAM" id="SSF64182">
    <property type="entry name" value="DHH phosphoesterases"/>
    <property type="match status" value="1"/>
</dbReference>
<dbReference type="PANTHER" id="PTHR47618">
    <property type="entry name" value="BIFUNCTIONAL OLIGORIBONUCLEASE AND PAP PHOSPHATASE NRNA"/>
    <property type="match status" value="1"/>
</dbReference>
<evidence type="ECO:0000259" key="1">
    <source>
        <dbReference type="Pfam" id="PF01368"/>
    </source>
</evidence>
<evidence type="ECO:0000313" key="3">
    <source>
        <dbReference type="Proteomes" id="UP000179258"/>
    </source>
</evidence>
<organism evidence="2 3">
    <name type="scientific">Candidatus Wildermuthbacteria bacterium RIFCSPHIGHO2_02_FULL_47_17</name>
    <dbReference type="NCBI Taxonomy" id="1802452"/>
    <lineage>
        <taxon>Bacteria</taxon>
        <taxon>Candidatus Wildermuthiibacteriota</taxon>
    </lineage>
</organism>
<evidence type="ECO:0000313" key="2">
    <source>
        <dbReference type="EMBL" id="OHA67962.1"/>
    </source>
</evidence>
<dbReference type="Pfam" id="PF01368">
    <property type="entry name" value="DHH"/>
    <property type="match status" value="1"/>
</dbReference>
<sequence>MFEALAPQFRQINDLLKNSKEILLSSHEYSDADAVGSLLALKFSLERQGKKVCPYIATHLPRDLYFLPDSSQVVGEIKQDRFDLAFGLDYGDFYRLKLPDNIQFDHFVTIDHHLPSTQRGDIQIVAPEFSSTAELLYWWFKFSDFPIDKRIAGCLVAGIASDTGGFQHISTSAETLKAVADLMSYGVSLPNTIKKLMTFHNDGATMKLCGRVLSRISLARENNLAYSFATLRDFKECGTESLYAVDMPNLIAAASQTNLGLFLIEEEPGYIRGSLRAEPYTGRDVSLIARAFGGGGHQYAAGFHYRGSISEALQKVQELLE</sequence>